<sequence>MCLCDIDRNANCFKFDYKSVYNYLGPIYCENDGQYYQDNNTCPKSSSCRCKECYYGTRCQFTTKGFGLSLDDILGYSIWPNFSFSKQPIIVKLCTIETILMFAIAIVNGILSIITFRTKQSLQIGSGLYLLASSITSFLTMTLFTAKFVLLLLSQMSIITNYYFLKSNCLCLDMFMKSFLAIRDWLNACVSIERTLTIRLEINFNKVKSKQIAKKIIFGIYLSVFASFIYDPVHRRLLEDTDEQRIWCIVRYSSSKQIEHIGGNKNNIIIPSVKMKLILDRQHSDSLIQKEHVSPSFPITSTQASSKIELMDVETANQHSKIDEPISDTQLSLNPPCVSCYQTFRTCPKCRTGIEAFVRVYI</sequence>
<reference evidence="2" key="1">
    <citation type="submission" date="2021-02" db="EMBL/GenBank/DDBJ databases">
        <authorList>
            <person name="Nowell W R."/>
        </authorList>
    </citation>
    <scope>NUCLEOTIDE SEQUENCE</scope>
</reference>
<dbReference type="SUPFAM" id="SSF81321">
    <property type="entry name" value="Family A G protein-coupled receptor-like"/>
    <property type="match status" value="1"/>
</dbReference>
<dbReference type="Gene3D" id="1.20.1070.10">
    <property type="entry name" value="Rhodopsin 7-helix transmembrane proteins"/>
    <property type="match status" value="1"/>
</dbReference>
<gene>
    <name evidence="2" type="ORF">FNK824_LOCUS18631</name>
</gene>
<comment type="caution">
    <text evidence="2">The sequence shown here is derived from an EMBL/GenBank/DDBJ whole genome shotgun (WGS) entry which is preliminary data.</text>
</comment>
<keyword evidence="1" id="KW-1133">Transmembrane helix</keyword>
<evidence type="ECO:0000313" key="3">
    <source>
        <dbReference type="Proteomes" id="UP000663874"/>
    </source>
</evidence>
<keyword evidence="1" id="KW-0812">Transmembrane</keyword>
<accession>A0A819F957</accession>
<proteinExistence type="predicted"/>
<dbReference type="Proteomes" id="UP000663874">
    <property type="component" value="Unassembled WGS sequence"/>
</dbReference>
<dbReference type="EMBL" id="CAJOBE010003142">
    <property type="protein sequence ID" value="CAF3863996.1"/>
    <property type="molecule type" value="Genomic_DNA"/>
</dbReference>
<keyword evidence="1" id="KW-0472">Membrane</keyword>
<name>A0A819F957_9BILA</name>
<dbReference type="AlphaFoldDB" id="A0A819F957"/>
<feature type="transmembrane region" description="Helical" evidence="1">
    <location>
        <begin position="212"/>
        <end position="230"/>
    </location>
</feature>
<protein>
    <submittedName>
        <fullName evidence="2">Uncharacterized protein</fullName>
    </submittedName>
</protein>
<evidence type="ECO:0000313" key="2">
    <source>
        <dbReference type="EMBL" id="CAF3863996.1"/>
    </source>
</evidence>
<feature type="transmembrane region" description="Helical" evidence="1">
    <location>
        <begin position="128"/>
        <end position="153"/>
    </location>
</feature>
<organism evidence="2 3">
    <name type="scientific">Rotaria sordida</name>
    <dbReference type="NCBI Taxonomy" id="392033"/>
    <lineage>
        <taxon>Eukaryota</taxon>
        <taxon>Metazoa</taxon>
        <taxon>Spiralia</taxon>
        <taxon>Gnathifera</taxon>
        <taxon>Rotifera</taxon>
        <taxon>Eurotatoria</taxon>
        <taxon>Bdelloidea</taxon>
        <taxon>Philodinida</taxon>
        <taxon>Philodinidae</taxon>
        <taxon>Rotaria</taxon>
    </lineage>
</organism>
<feature type="transmembrane region" description="Helical" evidence="1">
    <location>
        <begin position="89"/>
        <end position="116"/>
    </location>
</feature>
<evidence type="ECO:0000256" key="1">
    <source>
        <dbReference type="SAM" id="Phobius"/>
    </source>
</evidence>